<feature type="domain" description="HTH tetR-type" evidence="5">
    <location>
        <begin position="1"/>
        <end position="50"/>
    </location>
</feature>
<dbReference type="AlphaFoldDB" id="A0A7K0C2K0"/>
<dbReference type="PANTHER" id="PTHR30055:SF238">
    <property type="entry name" value="MYCOFACTOCIN BIOSYNTHESIS TRANSCRIPTIONAL REGULATOR MFTR-RELATED"/>
    <property type="match status" value="1"/>
</dbReference>
<dbReference type="EMBL" id="WEGH01000003">
    <property type="protein sequence ID" value="MQY07054.1"/>
    <property type="molecule type" value="Genomic_DNA"/>
</dbReference>
<evidence type="ECO:0000256" key="1">
    <source>
        <dbReference type="ARBA" id="ARBA00023015"/>
    </source>
</evidence>
<dbReference type="InterPro" id="IPR050109">
    <property type="entry name" value="HTH-type_TetR-like_transc_reg"/>
</dbReference>
<dbReference type="SUPFAM" id="SSF48498">
    <property type="entry name" value="Tetracyclin repressor-like, C-terminal domain"/>
    <property type="match status" value="1"/>
</dbReference>
<comment type="caution">
    <text evidence="6">The sequence shown here is derived from an EMBL/GenBank/DDBJ whole genome shotgun (WGS) entry which is preliminary data.</text>
</comment>
<dbReference type="InterPro" id="IPR001647">
    <property type="entry name" value="HTH_TetR"/>
</dbReference>
<gene>
    <name evidence="6" type="ORF">ACRB68_51510</name>
</gene>
<name>A0A7K0C2K0_9ACTN</name>
<evidence type="ECO:0000256" key="2">
    <source>
        <dbReference type="ARBA" id="ARBA00023125"/>
    </source>
</evidence>
<evidence type="ECO:0000313" key="6">
    <source>
        <dbReference type="EMBL" id="MQY07054.1"/>
    </source>
</evidence>
<keyword evidence="3" id="KW-0804">Transcription</keyword>
<organism evidence="6 7">
    <name type="scientific">Actinomadura macrotermitis</name>
    <dbReference type="NCBI Taxonomy" id="2585200"/>
    <lineage>
        <taxon>Bacteria</taxon>
        <taxon>Bacillati</taxon>
        <taxon>Actinomycetota</taxon>
        <taxon>Actinomycetes</taxon>
        <taxon>Streptosporangiales</taxon>
        <taxon>Thermomonosporaceae</taxon>
        <taxon>Actinomadura</taxon>
    </lineage>
</organism>
<reference evidence="6 7" key="1">
    <citation type="submission" date="2019-10" db="EMBL/GenBank/DDBJ databases">
        <title>Actinomadura rubteroloni sp. nov. and Actinomadura macrotermitis sp. nov., isolated from the gut of fungus growing-termite Macrotermes natalensis.</title>
        <authorList>
            <person name="Benndorf R."/>
            <person name="Martin K."/>
            <person name="Kuefner M."/>
            <person name="De Beer W."/>
            <person name="Kaster A.-K."/>
            <person name="Vollmers J."/>
            <person name="Poulsen M."/>
            <person name="Beemelmanns C."/>
        </authorList>
    </citation>
    <scope>NUCLEOTIDE SEQUENCE [LARGE SCALE GENOMIC DNA]</scope>
    <source>
        <strain evidence="6 7">RB68</strain>
    </source>
</reference>
<keyword evidence="1" id="KW-0805">Transcription regulation</keyword>
<dbReference type="GO" id="GO:0000976">
    <property type="term" value="F:transcription cis-regulatory region binding"/>
    <property type="evidence" value="ECO:0007669"/>
    <property type="project" value="TreeGrafter"/>
</dbReference>
<dbReference type="Gene3D" id="1.10.357.10">
    <property type="entry name" value="Tetracycline Repressor, domain 2"/>
    <property type="match status" value="1"/>
</dbReference>
<dbReference type="InterPro" id="IPR041347">
    <property type="entry name" value="MftR_C"/>
</dbReference>
<evidence type="ECO:0000256" key="4">
    <source>
        <dbReference type="PROSITE-ProRule" id="PRU00335"/>
    </source>
</evidence>
<dbReference type="PROSITE" id="PS50977">
    <property type="entry name" value="HTH_TETR_2"/>
    <property type="match status" value="1"/>
</dbReference>
<evidence type="ECO:0000256" key="3">
    <source>
        <dbReference type="ARBA" id="ARBA00023163"/>
    </source>
</evidence>
<dbReference type="InterPro" id="IPR036271">
    <property type="entry name" value="Tet_transcr_reg_TetR-rel_C_sf"/>
</dbReference>
<dbReference type="PANTHER" id="PTHR30055">
    <property type="entry name" value="HTH-TYPE TRANSCRIPTIONAL REGULATOR RUTR"/>
    <property type="match status" value="1"/>
</dbReference>
<feature type="DNA-binding region" description="H-T-H motif" evidence="4">
    <location>
        <begin position="13"/>
        <end position="32"/>
    </location>
</feature>
<dbReference type="InterPro" id="IPR009057">
    <property type="entry name" value="Homeodomain-like_sf"/>
</dbReference>
<dbReference type="Pfam" id="PF00440">
    <property type="entry name" value="TetR_N"/>
    <property type="match status" value="1"/>
</dbReference>
<evidence type="ECO:0000259" key="5">
    <source>
        <dbReference type="PROSITE" id="PS50977"/>
    </source>
</evidence>
<accession>A0A7K0C2K0</accession>
<keyword evidence="2 4" id="KW-0238">DNA-binding</keyword>
<protein>
    <recommendedName>
        <fullName evidence="5">HTH tetR-type domain-containing protein</fullName>
    </recommendedName>
</protein>
<dbReference type="Proteomes" id="UP000487268">
    <property type="component" value="Unassembled WGS sequence"/>
</dbReference>
<evidence type="ECO:0000313" key="7">
    <source>
        <dbReference type="Proteomes" id="UP000487268"/>
    </source>
</evidence>
<sequence length="174" mass="18860">MEIFGTTGYRTATVESVCARAELTKRYFYESFSSSEDLLLAVYAHTDEKLRKTVETAVASAGPDPHDIIRTALTELFSALQADHRLARLLFVEILGVSPAVDAAYQRTSLAWGDTIAALLAGWDPPGVRRDLLATAILGAVIGAAVRWSLEEYADPMEDIVQALRTLFAAALSA</sequence>
<dbReference type="Pfam" id="PF17754">
    <property type="entry name" value="TetR_C_14"/>
    <property type="match status" value="1"/>
</dbReference>
<dbReference type="SUPFAM" id="SSF46689">
    <property type="entry name" value="Homeodomain-like"/>
    <property type="match status" value="1"/>
</dbReference>
<proteinExistence type="predicted"/>
<keyword evidence="7" id="KW-1185">Reference proteome</keyword>
<dbReference type="GO" id="GO:0003700">
    <property type="term" value="F:DNA-binding transcription factor activity"/>
    <property type="evidence" value="ECO:0007669"/>
    <property type="project" value="TreeGrafter"/>
</dbReference>